<comment type="caution">
    <text evidence="3">The sequence shown here is derived from an EMBL/GenBank/DDBJ whole genome shotgun (WGS) entry which is preliminary data.</text>
</comment>
<dbReference type="AlphaFoldDB" id="A0A9K3GE19"/>
<organism evidence="3 4">
    <name type="scientific">Kipferlia bialata</name>
    <dbReference type="NCBI Taxonomy" id="797122"/>
    <lineage>
        <taxon>Eukaryota</taxon>
        <taxon>Metamonada</taxon>
        <taxon>Carpediemonas-like organisms</taxon>
        <taxon>Kipferlia</taxon>
    </lineage>
</organism>
<reference evidence="3 4" key="1">
    <citation type="journal article" date="2018" name="PLoS ONE">
        <title>The draft genome of Kipferlia bialata reveals reductive genome evolution in fornicate parasites.</title>
        <authorList>
            <person name="Tanifuji G."/>
            <person name="Takabayashi S."/>
            <person name="Kume K."/>
            <person name="Takagi M."/>
            <person name="Nakayama T."/>
            <person name="Kamikawa R."/>
            <person name="Inagaki Y."/>
            <person name="Hashimoto T."/>
        </authorList>
    </citation>
    <scope>NUCLEOTIDE SEQUENCE [LARGE SCALE GENOMIC DNA]</scope>
    <source>
        <strain evidence="3">NY0173</strain>
    </source>
</reference>
<protein>
    <recommendedName>
        <fullName evidence="5">Transmembrane protein</fullName>
    </recommendedName>
</protein>
<keyword evidence="2" id="KW-0732">Signal</keyword>
<evidence type="ECO:0008006" key="5">
    <source>
        <dbReference type="Google" id="ProtNLM"/>
    </source>
</evidence>
<evidence type="ECO:0000256" key="1">
    <source>
        <dbReference type="SAM" id="Phobius"/>
    </source>
</evidence>
<proteinExistence type="predicted"/>
<evidence type="ECO:0000313" key="3">
    <source>
        <dbReference type="EMBL" id="GIQ79393.1"/>
    </source>
</evidence>
<gene>
    <name evidence="3" type="ORF">KIPB_000036</name>
</gene>
<keyword evidence="4" id="KW-1185">Reference proteome</keyword>
<feature type="signal peptide" evidence="2">
    <location>
        <begin position="1"/>
        <end position="22"/>
    </location>
</feature>
<keyword evidence="1" id="KW-0472">Membrane</keyword>
<accession>A0A9K3GE19</accession>
<name>A0A9K3GE19_9EUKA</name>
<feature type="chain" id="PRO_5039936930" description="Transmembrane protein" evidence="2">
    <location>
        <begin position="23"/>
        <end position="352"/>
    </location>
</feature>
<sequence length="352" mass="37651">MPPVTWVAVSLCLLMGVVGVYATQCDDNDFWSGGGATLYPEQVTSALCPALNGSPSCCSAANFRTLESQYVAFRTKAQLTVDMLQNGSAQNELDYLLAALQSGTSQTKTALAAVLGVVDDHLFKLSKGIGQCADVLLSYYAGAICAACDPSGSGYIDTQDGIQFMIQSSLAAAIREGCADWETEVGLYLEDLTEPLMELSCLEAGFSGSLCTTHWRKETSTYSDGINSDFTDYVLEALAGIRVNPPLDNALGVLMCPLTGFDLDSESVPSLNTLLECFDGYRAEDPSNDYSNQGYDVTAAALLSDLDQTLYYRTLDIPVSTNTLIVLGIGFAILLSVVIATLITLRVLKKRT</sequence>
<dbReference type="EMBL" id="BDIP01000002">
    <property type="protein sequence ID" value="GIQ79393.1"/>
    <property type="molecule type" value="Genomic_DNA"/>
</dbReference>
<keyword evidence="1" id="KW-1133">Transmembrane helix</keyword>
<keyword evidence="1" id="KW-0812">Transmembrane</keyword>
<dbReference type="Proteomes" id="UP000265618">
    <property type="component" value="Unassembled WGS sequence"/>
</dbReference>
<feature type="transmembrane region" description="Helical" evidence="1">
    <location>
        <begin position="324"/>
        <end position="348"/>
    </location>
</feature>
<evidence type="ECO:0000313" key="4">
    <source>
        <dbReference type="Proteomes" id="UP000265618"/>
    </source>
</evidence>
<evidence type="ECO:0000256" key="2">
    <source>
        <dbReference type="SAM" id="SignalP"/>
    </source>
</evidence>